<gene>
    <name evidence="3" type="ORF">A1A1_01323</name>
</gene>
<dbReference type="InterPro" id="IPR036366">
    <property type="entry name" value="PGBDSf"/>
</dbReference>
<protein>
    <submittedName>
        <fullName evidence="3">Bacterial lysin</fullName>
    </submittedName>
</protein>
<evidence type="ECO:0000259" key="1">
    <source>
        <dbReference type="Pfam" id="PF01471"/>
    </source>
</evidence>
<accession>A0AA87INY9</accession>
<dbReference type="Gene3D" id="1.10.101.10">
    <property type="entry name" value="PGBD-like superfamily/PGBD"/>
    <property type="match status" value="2"/>
</dbReference>
<organism evidence="3 4">
    <name type="scientific">Planococcus antarcticus DSM 14505</name>
    <dbReference type="NCBI Taxonomy" id="1185653"/>
    <lineage>
        <taxon>Bacteria</taxon>
        <taxon>Bacillati</taxon>
        <taxon>Bacillota</taxon>
        <taxon>Bacilli</taxon>
        <taxon>Bacillales</taxon>
        <taxon>Caryophanaceae</taxon>
        <taxon>Planococcus</taxon>
    </lineage>
</organism>
<dbReference type="Gene3D" id="3.20.20.80">
    <property type="entry name" value="Glycosidases"/>
    <property type="match status" value="1"/>
</dbReference>
<dbReference type="Pfam" id="PF08924">
    <property type="entry name" value="Rv2525c_GlyHyd-like"/>
    <property type="match status" value="1"/>
</dbReference>
<evidence type="ECO:0000313" key="4">
    <source>
        <dbReference type="Proteomes" id="UP000004725"/>
    </source>
</evidence>
<evidence type="ECO:0000313" key="3">
    <source>
        <dbReference type="EMBL" id="EIM08330.1"/>
    </source>
</evidence>
<dbReference type="Proteomes" id="UP000004725">
    <property type="component" value="Unassembled WGS sequence"/>
</dbReference>
<sequence length="777" mass="85242">MDPRVLEVQTWVNANYFAVPGYSLAPVTGKTGWSTMYSLTMALQHELGISPVIESFGPSTMAAYKAYGELTQGNVPNNQKGERIVYIIQGACWCKGYNPGGFNGVFGSETKRAISDLQKDANLPITDGKVYDYIFKALLSMDAYVLTPGGDPKIQMMQRDLNNKYFRTSGVQPTDGHYQRGTNRALIYGIQTEQGIPASQQTGSAGPTTRDRLPLLQYGNSGVFVKFFQYALYVNNYDTGSFDGIFGRGTQNVVKEFQGFVKLTPDGYVGKSTWLSALVSTGDPSRKGTASDCITEITPARAQSLINSGYETVGRYLVNVPGGLNKKIQPGEIQTILNAGLSIFPIFQTFGNGISYFNSERGRTDAIEAYQAAKSFGFKKDTIIYFAVDFDALGGDIPGSVVPYFKAINSQLSLMGSPYKVGVYGARNVCIQVSEAGAAVTSFVSGMSTGFSGNLGYPLPSNWAFDQISTISIGSGDGYINIDNNIKSGKDNGQFSVGEVPKALNEDCFNQMQSIWDVAIEYVNEHMDGDLSKVSYLTANYYRKGKYVGGIWDLTVGAFNNEFYEYVNQALSMTIDDIIPLIDPLTGEDNDLPHLLAGAQAIAEFPDIPIISTHIRDYAAWAGDLYTSVADILAISDSYEGDRFDQVYKASMDVIASTSVPSSFGYSDYISDIDGLIIGERLAKSGSIPLVDLFRDYYTNDVSKRYQLFYETKFDSDRDEITQQAYQYLMGGGDLLAARYLISRSLANPIPGYDLQDANAISLAFRDKLLEYIEEYK</sequence>
<dbReference type="RefSeq" id="WP_006828289.1">
    <property type="nucleotide sequence ID" value="NZ_AJYB01000005.1"/>
</dbReference>
<dbReference type="EMBL" id="AJYB01000005">
    <property type="protein sequence ID" value="EIM08330.1"/>
    <property type="molecule type" value="Genomic_DNA"/>
</dbReference>
<dbReference type="InterPro" id="IPR017853">
    <property type="entry name" value="GH"/>
</dbReference>
<dbReference type="InterPro" id="IPR036365">
    <property type="entry name" value="PGBD-like_sf"/>
</dbReference>
<proteinExistence type="predicted"/>
<dbReference type="InterPro" id="IPR015020">
    <property type="entry name" value="Rv2525c-like_Glyco_Hydro-like"/>
</dbReference>
<dbReference type="CDD" id="cd06418">
    <property type="entry name" value="GH25_BacA-like"/>
    <property type="match status" value="1"/>
</dbReference>
<dbReference type="Pfam" id="PF01471">
    <property type="entry name" value="PG_binding_1"/>
    <property type="match status" value="2"/>
</dbReference>
<feature type="domain" description="Peptidoglycan binding-like" evidence="1">
    <location>
        <begin position="224"/>
        <end position="274"/>
    </location>
</feature>
<dbReference type="SUPFAM" id="SSF51445">
    <property type="entry name" value="(Trans)glycosidases"/>
    <property type="match status" value="1"/>
</dbReference>
<feature type="domain" description="Rv2525c-like glycoside hydrolase-like" evidence="2">
    <location>
        <begin position="304"/>
        <end position="486"/>
    </location>
</feature>
<dbReference type="SUPFAM" id="SSF47090">
    <property type="entry name" value="PGBD-like"/>
    <property type="match status" value="2"/>
</dbReference>
<reference evidence="3 4" key="1">
    <citation type="journal article" date="2012" name="J. Bacteriol.">
        <title>Genome Sequence of the Antarctic Psychrophile Bacterium Planococcus antarcticus DSM 14505.</title>
        <authorList>
            <person name="Margolles A."/>
            <person name="Gueimonde M."/>
            <person name="Sanchez B."/>
        </authorList>
    </citation>
    <scope>NUCLEOTIDE SEQUENCE [LARGE SCALE GENOMIC DNA]</scope>
    <source>
        <strain evidence="3 4">DSM 14505</strain>
    </source>
</reference>
<dbReference type="InterPro" id="IPR002477">
    <property type="entry name" value="Peptidoglycan-bd-like"/>
</dbReference>
<name>A0AA87INY9_9BACL</name>
<evidence type="ECO:0000259" key="2">
    <source>
        <dbReference type="Pfam" id="PF08924"/>
    </source>
</evidence>
<feature type="domain" description="Peptidoglycan binding-like" evidence="1">
    <location>
        <begin position="94"/>
        <end position="130"/>
    </location>
</feature>
<comment type="caution">
    <text evidence="3">The sequence shown here is derived from an EMBL/GenBank/DDBJ whole genome shotgun (WGS) entry which is preliminary data.</text>
</comment>
<dbReference type="AlphaFoldDB" id="A0AA87INY9"/>